<organism evidence="2 3">
    <name type="scientific">Streptomyces pyxinicus</name>
    <dbReference type="NCBI Taxonomy" id="2970331"/>
    <lineage>
        <taxon>Bacteria</taxon>
        <taxon>Bacillati</taxon>
        <taxon>Actinomycetota</taxon>
        <taxon>Actinomycetes</taxon>
        <taxon>Kitasatosporales</taxon>
        <taxon>Streptomycetaceae</taxon>
        <taxon>Streptomyces</taxon>
    </lineage>
</organism>
<evidence type="ECO:0000256" key="1">
    <source>
        <dbReference type="SAM" id="MobiDB-lite"/>
    </source>
</evidence>
<keyword evidence="3" id="KW-1185">Reference proteome</keyword>
<accession>A0ABT2BBT8</accession>
<comment type="caution">
    <text evidence="2">The sequence shown here is derived from an EMBL/GenBank/DDBJ whole genome shotgun (WGS) entry which is preliminary data.</text>
</comment>
<evidence type="ECO:0000313" key="2">
    <source>
        <dbReference type="EMBL" id="MCS0605851.1"/>
    </source>
</evidence>
<protein>
    <submittedName>
        <fullName evidence="2">Uncharacterized protein</fullName>
    </submittedName>
</protein>
<dbReference type="RefSeq" id="WP_258783218.1">
    <property type="nucleotide sequence ID" value="NZ_JANUGP010000039.1"/>
</dbReference>
<evidence type="ECO:0000313" key="3">
    <source>
        <dbReference type="Proteomes" id="UP001205612"/>
    </source>
</evidence>
<dbReference type="Proteomes" id="UP001205612">
    <property type="component" value="Unassembled WGS sequence"/>
</dbReference>
<gene>
    <name evidence="2" type="ORF">NX794_32295</name>
</gene>
<proteinExistence type="predicted"/>
<dbReference type="EMBL" id="JANUGP010000039">
    <property type="protein sequence ID" value="MCS0605851.1"/>
    <property type="molecule type" value="Genomic_DNA"/>
</dbReference>
<reference evidence="2 3" key="1">
    <citation type="submission" date="2022-08" db="EMBL/GenBank/DDBJ databases">
        <authorList>
            <person name="Somphong A."/>
            <person name="Phongsopitanun W."/>
        </authorList>
    </citation>
    <scope>NUCLEOTIDE SEQUENCE [LARGE SCALE GENOMIC DNA]</scope>
    <source>
        <strain evidence="2 3">LP11</strain>
    </source>
</reference>
<sequence length="91" mass="9509">MRDPRSVRTVVNRVALGVLGAAHPAVGAGLTVGGTALGRRLPSWWPSRPSRPSQAGGPPPDQWGPAESAAPHATHTRPPIGAVPHRMPHVR</sequence>
<feature type="region of interest" description="Disordered" evidence="1">
    <location>
        <begin position="43"/>
        <end position="91"/>
    </location>
</feature>
<name>A0ABT2BBT8_9ACTN</name>
<feature type="compositionally biased region" description="Low complexity" evidence="1">
    <location>
        <begin position="43"/>
        <end position="53"/>
    </location>
</feature>